<protein>
    <recommendedName>
        <fullName evidence="2">SOCS box domain-containing protein</fullName>
    </recommendedName>
</protein>
<dbReference type="GO" id="GO:0035556">
    <property type="term" value="P:intracellular signal transduction"/>
    <property type="evidence" value="ECO:0007669"/>
    <property type="project" value="InterPro"/>
</dbReference>
<dbReference type="Proteomes" id="UP001497482">
    <property type="component" value="Chromosome 8"/>
</dbReference>
<dbReference type="Pfam" id="PF07525">
    <property type="entry name" value="SOCS_box"/>
    <property type="match status" value="1"/>
</dbReference>
<comment type="pathway">
    <text evidence="1">Protein modification; protein ubiquitination.</text>
</comment>
<reference evidence="3 4" key="1">
    <citation type="submission" date="2024-04" db="EMBL/GenBank/DDBJ databases">
        <authorList>
            <person name="Waldvogel A.-M."/>
            <person name="Schoenle A."/>
        </authorList>
    </citation>
    <scope>NUCLEOTIDE SEQUENCE [LARGE SCALE GENOMIC DNA]</scope>
</reference>
<dbReference type="InterPro" id="IPR036036">
    <property type="entry name" value="SOCS_box-like_dom_sf"/>
</dbReference>
<dbReference type="SUPFAM" id="SSF158235">
    <property type="entry name" value="SOCS box-like"/>
    <property type="match status" value="1"/>
</dbReference>
<organism evidence="3 4">
    <name type="scientific">Knipowitschia caucasica</name>
    <name type="common">Caucasian dwarf goby</name>
    <name type="synonym">Pomatoschistus caucasicus</name>
    <dbReference type="NCBI Taxonomy" id="637954"/>
    <lineage>
        <taxon>Eukaryota</taxon>
        <taxon>Metazoa</taxon>
        <taxon>Chordata</taxon>
        <taxon>Craniata</taxon>
        <taxon>Vertebrata</taxon>
        <taxon>Euteleostomi</taxon>
        <taxon>Actinopterygii</taxon>
        <taxon>Neopterygii</taxon>
        <taxon>Teleostei</taxon>
        <taxon>Neoteleostei</taxon>
        <taxon>Acanthomorphata</taxon>
        <taxon>Gobiaria</taxon>
        <taxon>Gobiiformes</taxon>
        <taxon>Gobioidei</taxon>
        <taxon>Gobiidae</taxon>
        <taxon>Gobiinae</taxon>
        <taxon>Knipowitschia</taxon>
    </lineage>
</organism>
<evidence type="ECO:0000313" key="4">
    <source>
        <dbReference type="Proteomes" id="UP001497482"/>
    </source>
</evidence>
<evidence type="ECO:0000259" key="2">
    <source>
        <dbReference type="PROSITE" id="PS50225"/>
    </source>
</evidence>
<dbReference type="InterPro" id="IPR001496">
    <property type="entry name" value="SOCS_box"/>
</dbReference>
<dbReference type="EMBL" id="OZ035830">
    <property type="protein sequence ID" value="CAL1614278.1"/>
    <property type="molecule type" value="Genomic_DNA"/>
</dbReference>
<keyword evidence="4" id="KW-1185">Reference proteome</keyword>
<dbReference type="Gene3D" id="1.10.750.20">
    <property type="entry name" value="SOCS box"/>
    <property type="match status" value="1"/>
</dbReference>
<evidence type="ECO:0000313" key="3">
    <source>
        <dbReference type="EMBL" id="CAL1614278.1"/>
    </source>
</evidence>
<gene>
    <name evidence="3" type="ORF">KC01_LOCUS40336</name>
</gene>
<dbReference type="FunFam" id="1.10.750.20:FF:000001">
    <property type="entry name" value="Ankyrin repeat and SOCS box containing 1"/>
    <property type="match status" value="1"/>
</dbReference>
<name>A0AAV2MLM5_KNICA</name>
<evidence type="ECO:0000256" key="1">
    <source>
        <dbReference type="ARBA" id="ARBA00004906"/>
    </source>
</evidence>
<accession>A0AAV2MLM5</accession>
<dbReference type="PROSITE" id="PS50225">
    <property type="entry name" value="SOCS"/>
    <property type="match status" value="1"/>
</dbReference>
<feature type="domain" description="SOCS box" evidence="2">
    <location>
        <begin position="104"/>
        <end position="158"/>
    </location>
</feature>
<proteinExistence type="predicted"/>
<dbReference type="AlphaFoldDB" id="A0AAV2MLM5"/>
<dbReference type="SMART" id="SM00969">
    <property type="entry name" value="SOCS_box"/>
    <property type="match status" value="1"/>
</dbReference>
<dbReference type="SMART" id="SM00253">
    <property type="entry name" value="SOCS"/>
    <property type="match status" value="1"/>
</dbReference>
<sequence length="164" mass="18074">MALLCLFFPSCTEFVCLKKFESELHALIGGFVRWVSGLAPPPPGAGVRSQQPPSPSLLSRAHAQGGVARVSGAMCLPHCHNMDQSKLPGGSVGGAQRGGVSLEPFIHQAGENPRSLQHLCRLRIRRCLGRLRLRSATFMSFLPLPQRLKHYILFREYELYKGPD</sequence>